<evidence type="ECO:0000256" key="1">
    <source>
        <dbReference type="SAM" id="MobiDB-lite"/>
    </source>
</evidence>
<gene>
    <name evidence="2" type="ORF">EZ313_06050</name>
</gene>
<evidence type="ECO:0000313" key="2">
    <source>
        <dbReference type="EMBL" id="TFZ06205.1"/>
    </source>
</evidence>
<dbReference type="Proteomes" id="UP000298180">
    <property type="component" value="Unassembled WGS sequence"/>
</dbReference>
<dbReference type="EMBL" id="SMLM01000001">
    <property type="protein sequence ID" value="TFZ06205.1"/>
    <property type="molecule type" value="Genomic_DNA"/>
</dbReference>
<evidence type="ECO:0000313" key="3">
    <source>
        <dbReference type="Proteomes" id="UP000298180"/>
    </source>
</evidence>
<dbReference type="AlphaFoldDB" id="A0A4Z0C7Y5"/>
<dbReference type="RefSeq" id="WP_135262292.1">
    <property type="nucleotide sequence ID" value="NZ_SMLM01000001.1"/>
</dbReference>
<feature type="region of interest" description="Disordered" evidence="1">
    <location>
        <begin position="1"/>
        <end position="63"/>
    </location>
</feature>
<dbReference type="OrthoDB" id="9900969at2"/>
<proteinExistence type="predicted"/>
<feature type="compositionally biased region" description="Basic and acidic residues" evidence="1">
    <location>
        <begin position="1"/>
        <end position="33"/>
    </location>
</feature>
<name>A0A4Z0C7Y5_9BURK</name>
<comment type="caution">
    <text evidence="2">The sequence shown here is derived from an EMBL/GenBank/DDBJ whole genome shotgun (WGS) entry which is preliminary data.</text>
</comment>
<sequence length="63" mass="6714">MNKDKQPRRPSKDLPADKLHPASDMGKRAKGGDKFANPGQPRRMKGSDQAGAPATTGTGKKAR</sequence>
<reference evidence="2 3" key="1">
    <citation type="submission" date="2019-03" db="EMBL/GenBank/DDBJ databases">
        <title>Ramlibacter henchirensis DSM 14656, whole genome shotgun sequence.</title>
        <authorList>
            <person name="Zhang X."/>
            <person name="Feng G."/>
            <person name="Zhu H."/>
        </authorList>
    </citation>
    <scope>NUCLEOTIDE SEQUENCE [LARGE SCALE GENOMIC DNA]</scope>
    <source>
        <strain evidence="2 3">DSM 14656</strain>
    </source>
</reference>
<accession>A0A4Z0C7Y5</accession>
<organism evidence="2 3">
    <name type="scientific">Ramlibacter henchirensis</name>
    <dbReference type="NCBI Taxonomy" id="204072"/>
    <lineage>
        <taxon>Bacteria</taxon>
        <taxon>Pseudomonadati</taxon>
        <taxon>Pseudomonadota</taxon>
        <taxon>Betaproteobacteria</taxon>
        <taxon>Burkholderiales</taxon>
        <taxon>Comamonadaceae</taxon>
        <taxon>Ramlibacter</taxon>
    </lineage>
</organism>
<protein>
    <submittedName>
        <fullName evidence="2">Uncharacterized protein</fullName>
    </submittedName>
</protein>
<keyword evidence="3" id="KW-1185">Reference proteome</keyword>